<reference evidence="7" key="1">
    <citation type="submission" date="2017-05" db="UniProtKB">
        <authorList>
            <consortium name="EnsemblMetazoa"/>
        </authorList>
    </citation>
    <scope>IDENTIFICATION</scope>
</reference>
<evidence type="ECO:0000256" key="3">
    <source>
        <dbReference type="ARBA" id="ARBA00022833"/>
    </source>
</evidence>
<dbReference type="Pfam" id="PF13639">
    <property type="entry name" value="zf-RING_2"/>
    <property type="match status" value="1"/>
</dbReference>
<dbReference type="InterPro" id="IPR013083">
    <property type="entry name" value="Znf_RING/FYVE/PHD"/>
</dbReference>
<keyword evidence="2 4" id="KW-0863">Zinc-finger</keyword>
<dbReference type="EnsemblMetazoa" id="Aqu2.1.18833_001">
    <property type="protein sequence ID" value="Aqu2.1.18833_001"/>
    <property type="gene ID" value="Aqu2.1.18833"/>
</dbReference>
<dbReference type="OMA" id="FLECEAT"/>
<dbReference type="Gene3D" id="3.30.40.10">
    <property type="entry name" value="Zinc/RING finger domain, C3HC4 (zinc finger)"/>
    <property type="match status" value="1"/>
</dbReference>
<name>A0A1X7TUX2_AMPQE</name>
<organism evidence="7">
    <name type="scientific">Amphimedon queenslandica</name>
    <name type="common">Sponge</name>
    <dbReference type="NCBI Taxonomy" id="400682"/>
    <lineage>
        <taxon>Eukaryota</taxon>
        <taxon>Metazoa</taxon>
        <taxon>Porifera</taxon>
        <taxon>Demospongiae</taxon>
        <taxon>Heteroscleromorpha</taxon>
        <taxon>Haplosclerida</taxon>
        <taxon>Niphatidae</taxon>
        <taxon>Amphimedon</taxon>
    </lineage>
</organism>
<accession>A0A1X7TUX2</accession>
<evidence type="ECO:0000313" key="7">
    <source>
        <dbReference type="EnsemblMetazoa" id="Aqu2.1.18833_001"/>
    </source>
</evidence>
<dbReference type="AlphaFoldDB" id="A0A1X7TUX2"/>
<dbReference type="InParanoid" id="A0A1X7TUX2"/>
<evidence type="ECO:0000259" key="6">
    <source>
        <dbReference type="PROSITE" id="PS50089"/>
    </source>
</evidence>
<evidence type="ECO:0000256" key="2">
    <source>
        <dbReference type="ARBA" id="ARBA00022771"/>
    </source>
</evidence>
<sequence length="345" mass="38678">MREEQLNVKRISQTFRYMPVQGDPLIEGPASSVVNSSRGYPLPSASATQHANTPPPAVKTPRGISIKAKWPAKPPAVTAKECTEWTKNIEVNHVSNGELKKFSNFPIILSESSATIFHVSQQLSCEVFAGKKVILLDNDNLPIPDTTASRGSKYWKTLKKIKAVTEEDYHLYRGDIPDYDDDDDDFEALPSFKKKKICIRSLSPIMLSSEDEEPCSSKAKGKRKQVSKSSSYKTLEERINKLENLHSTSKLASKCNKCEQISELFKCFICKSVVKSECLLLVCCNHLVCESCIRQWMAASRSCPLCRAENIEIENKLPLPRNVLDLIKILAEELPTSFNENVPIV</sequence>
<keyword evidence="3" id="KW-0862">Zinc</keyword>
<dbReference type="InterPro" id="IPR001841">
    <property type="entry name" value="Znf_RING"/>
</dbReference>
<dbReference type="GO" id="GO:0008270">
    <property type="term" value="F:zinc ion binding"/>
    <property type="evidence" value="ECO:0007669"/>
    <property type="project" value="UniProtKB-KW"/>
</dbReference>
<keyword evidence="1" id="KW-0479">Metal-binding</keyword>
<proteinExistence type="predicted"/>
<feature type="region of interest" description="Disordered" evidence="5">
    <location>
        <begin position="211"/>
        <end position="232"/>
    </location>
</feature>
<evidence type="ECO:0000256" key="1">
    <source>
        <dbReference type="ARBA" id="ARBA00022723"/>
    </source>
</evidence>
<dbReference type="SUPFAM" id="SSF57850">
    <property type="entry name" value="RING/U-box"/>
    <property type="match status" value="1"/>
</dbReference>
<protein>
    <recommendedName>
        <fullName evidence="6">RING-type domain-containing protein</fullName>
    </recommendedName>
</protein>
<evidence type="ECO:0000256" key="4">
    <source>
        <dbReference type="PROSITE-ProRule" id="PRU00175"/>
    </source>
</evidence>
<dbReference type="PROSITE" id="PS00518">
    <property type="entry name" value="ZF_RING_1"/>
    <property type="match status" value="1"/>
</dbReference>
<dbReference type="OrthoDB" id="8929563at2759"/>
<dbReference type="InterPro" id="IPR017907">
    <property type="entry name" value="Znf_RING_CS"/>
</dbReference>
<dbReference type="SMART" id="SM00184">
    <property type="entry name" value="RING"/>
    <property type="match status" value="1"/>
</dbReference>
<feature type="domain" description="RING-type" evidence="6">
    <location>
        <begin position="267"/>
        <end position="307"/>
    </location>
</feature>
<dbReference type="PROSITE" id="PS50089">
    <property type="entry name" value="ZF_RING_2"/>
    <property type="match status" value="1"/>
</dbReference>
<feature type="region of interest" description="Disordered" evidence="5">
    <location>
        <begin position="37"/>
        <end position="60"/>
    </location>
</feature>
<evidence type="ECO:0000256" key="5">
    <source>
        <dbReference type="SAM" id="MobiDB-lite"/>
    </source>
</evidence>